<keyword evidence="3" id="KW-0378">Hydrolase</keyword>
<comment type="similarity">
    <text evidence="1">Belongs to the peptidase C40 family.</text>
</comment>
<dbReference type="Gene3D" id="2.30.30.40">
    <property type="entry name" value="SH3 Domains"/>
    <property type="match status" value="1"/>
</dbReference>
<evidence type="ECO:0000256" key="1">
    <source>
        <dbReference type="ARBA" id="ARBA00007074"/>
    </source>
</evidence>
<name>A0A1Z4LKZ7_9CYAN</name>
<dbReference type="Proteomes" id="UP000218418">
    <property type="component" value="Chromosome"/>
</dbReference>
<dbReference type="Pfam" id="PF18348">
    <property type="entry name" value="SH3_16"/>
    <property type="match status" value="1"/>
</dbReference>
<organism evidence="6 7">
    <name type="scientific">Calothrix parasitica NIES-267</name>
    <dbReference type="NCBI Taxonomy" id="1973488"/>
    <lineage>
        <taxon>Bacteria</taxon>
        <taxon>Bacillati</taxon>
        <taxon>Cyanobacteriota</taxon>
        <taxon>Cyanophyceae</taxon>
        <taxon>Nostocales</taxon>
        <taxon>Calotrichaceae</taxon>
        <taxon>Calothrix</taxon>
    </lineage>
</organism>
<dbReference type="InterPro" id="IPR038765">
    <property type="entry name" value="Papain-like_cys_pep_sf"/>
</dbReference>
<gene>
    <name evidence="6" type="ORF">NIES267_13740</name>
</gene>
<evidence type="ECO:0000259" key="5">
    <source>
        <dbReference type="PROSITE" id="PS51935"/>
    </source>
</evidence>
<dbReference type="GO" id="GO:0008234">
    <property type="term" value="F:cysteine-type peptidase activity"/>
    <property type="evidence" value="ECO:0007669"/>
    <property type="project" value="UniProtKB-KW"/>
</dbReference>
<dbReference type="AlphaFoldDB" id="A0A1Z4LKZ7"/>
<proteinExistence type="inferred from homology"/>
<dbReference type="SUPFAM" id="SSF54001">
    <property type="entry name" value="Cysteine proteinases"/>
    <property type="match status" value="1"/>
</dbReference>
<dbReference type="InterPro" id="IPR041382">
    <property type="entry name" value="SH3_16"/>
</dbReference>
<protein>
    <submittedName>
        <fullName evidence="6">NLP/P60 protein</fullName>
    </submittedName>
</protein>
<evidence type="ECO:0000256" key="2">
    <source>
        <dbReference type="ARBA" id="ARBA00022670"/>
    </source>
</evidence>
<dbReference type="PANTHER" id="PTHR47053:SF1">
    <property type="entry name" value="MUREIN DD-ENDOPEPTIDASE MEPH-RELATED"/>
    <property type="match status" value="1"/>
</dbReference>
<dbReference type="Pfam" id="PF00877">
    <property type="entry name" value="NLPC_P60"/>
    <property type="match status" value="1"/>
</dbReference>
<dbReference type="PANTHER" id="PTHR47053">
    <property type="entry name" value="MUREIN DD-ENDOPEPTIDASE MEPH-RELATED"/>
    <property type="match status" value="1"/>
</dbReference>
<dbReference type="EMBL" id="AP018227">
    <property type="protein sequence ID" value="BAY81896.1"/>
    <property type="molecule type" value="Genomic_DNA"/>
</dbReference>
<evidence type="ECO:0000256" key="3">
    <source>
        <dbReference type="ARBA" id="ARBA00022801"/>
    </source>
</evidence>
<evidence type="ECO:0000313" key="6">
    <source>
        <dbReference type="EMBL" id="BAY81896.1"/>
    </source>
</evidence>
<dbReference type="PROSITE" id="PS51935">
    <property type="entry name" value="NLPC_P60"/>
    <property type="match status" value="1"/>
</dbReference>
<dbReference type="SUPFAM" id="SSF82057">
    <property type="entry name" value="Prokaryotic SH3-related domain"/>
    <property type="match status" value="1"/>
</dbReference>
<evidence type="ECO:0000256" key="4">
    <source>
        <dbReference type="ARBA" id="ARBA00022807"/>
    </source>
</evidence>
<sequence>MSQQELRANVEYVTEADLNIYDSPECKDLSTQAEKGRHLRVMVETANETAVQVCLCEDDYPGWLSVSDLKSLSPAAEPLPIKSFSEAQIKKLIPEVIAFTHKAMQQPNYYLWGGTVGPNFDCSGLMQKAFASVGIRLPRDAYQQEAFLKPICTVENFDANSLQNGDLIFFGTPQKATHVGLYLGDGKYIHSSGKDKGRNGIGIDGLSEQGDEVSRSYYKQLRGVGRVVSSYIPQKG</sequence>
<accession>A0A1Z4LKZ7</accession>
<dbReference type="InterPro" id="IPR051202">
    <property type="entry name" value="Peptidase_C40"/>
</dbReference>
<dbReference type="GO" id="GO:0006508">
    <property type="term" value="P:proteolysis"/>
    <property type="evidence" value="ECO:0007669"/>
    <property type="project" value="UniProtKB-KW"/>
</dbReference>
<keyword evidence="2" id="KW-0645">Protease</keyword>
<dbReference type="InterPro" id="IPR000064">
    <property type="entry name" value="NLP_P60_dom"/>
</dbReference>
<dbReference type="Gene3D" id="3.90.1720.10">
    <property type="entry name" value="endopeptidase domain like (from Nostoc punctiforme)"/>
    <property type="match status" value="1"/>
</dbReference>
<dbReference type="OrthoDB" id="9808890at2"/>
<keyword evidence="7" id="KW-1185">Reference proteome</keyword>
<evidence type="ECO:0000313" key="7">
    <source>
        <dbReference type="Proteomes" id="UP000218418"/>
    </source>
</evidence>
<reference evidence="6 7" key="1">
    <citation type="submission" date="2017-06" db="EMBL/GenBank/DDBJ databases">
        <title>Genome sequencing of cyanobaciteial culture collection at National Institute for Environmental Studies (NIES).</title>
        <authorList>
            <person name="Hirose Y."/>
            <person name="Shimura Y."/>
            <person name="Fujisawa T."/>
            <person name="Nakamura Y."/>
            <person name="Kawachi M."/>
        </authorList>
    </citation>
    <scope>NUCLEOTIDE SEQUENCE [LARGE SCALE GENOMIC DNA]</scope>
    <source>
        <strain evidence="6 7">NIES-267</strain>
    </source>
</reference>
<keyword evidence="4" id="KW-0788">Thiol protease</keyword>
<feature type="domain" description="NlpC/P60" evidence="5">
    <location>
        <begin position="86"/>
        <end position="229"/>
    </location>
</feature>